<keyword evidence="3" id="KW-1185">Reference proteome</keyword>
<evidence type="ECO:0000313" key="3">
    <source>
        <dbReference type="Proteomes" id="UP001049518"/>
    </source>
</evidence>
<name>A0ABX8QPQ0_9ACTN</name>
<reference evidence="2" key="1">
    <citation type="submission" date="2020-07" db="EMBL/GenBank/DDBJ databases">
        <authorList>
            <person name="Tarantini F.S."/>
            <person name="Hong K.W."/>
            <person name="Chan K.G."/>
        </authorList>
    </citation>
    <scope>NUCLEOTIDE SEQUENCE</scope>
    <source>
        <strain evidence="2">32-07</strain>
    </source>
</reference>
<gene>
    <name evidence="2" type="ORF">AGRA3207_001544</name>
</gene>
<feature type="domain" description="DUF6879" evidence="1">
    <location>
        <begin position="1"/>
        <end position="146"/>
    </location>
</feature>
<proteinExistence type="predicted"/>
<dbReference type="Proteomes" id="UP001049518">
    <property type="component" value="Chromosome"/>
</dbReference>
<dbReference type="EMBL" id="CP059572">
    <property type="protein sequence ID" value="QXJ20774.1"/>
    <property type="molecule type" value="Genomic_DNA"/>
</dbReference>
<dbReference type="RefSeq" id="WP_231333876.1">
    <property type="nucleotide sequence ID" value="NZ_CP059572.1"/>
</dbReference>
<dbReference type="InterPro" id="IPR049244">
    <property type="entry name" value="DUF6879"/>
</dbReference>
<sequence>MRDTYNVESERVPLARWREGERDDFAWLEGWLDFIRGIARSGVQVQRLRVVSEPHTEYTRWSIEVTRLNVAAGEDVRYLPRQHAEDILLPDEDCWLVDEDGLILSLFEPDGGSAGFAVEPDPRLTAHYRSVRDRAWPRGIPYSDYAGR</sequence>
<evidence type="ECO:0000259" key="1">
    <source>
        <dbReference type="Pfam" id="PF21806"/>
    </source>
</evidence>
<protein>
    <recommendedName>
        <fullName evidence="1">DUF6879 domain-containing protein</fullName>
    </recommendedName>
</protein>
<organism evidence="2 3">
    <name type="scientific">Actinomadura graeca</name>
    <dbReference type="NCBI Taxonomy" id="2750812"/>
    <lineage>
        <taxon>Bacteria</taxon>
        <taxon>Bacillati</taxon>
        <taxon>Actinomycetota</taxon>
        <taxon>Actinomycetes</taxon>
        <taxon>Streptosporangiales</taxon>
        <taxon>Thermomonosporaceae</taxon>
        <taxon>Actinomadura</taxon>
    </lineage>
</organism>
<evidence type="ECO:0000313" key="2">
    <source>
        <dbReference type="EMBL" id="QXJ20774.1"/>
    </source>
</evidence>
<accession>A0ABX8QPQ0</accession>
<dbReference type="Pfam" id="PF21806">
    <property type="entry name" value="DUF6879"/>
    <property type="match status" value="1"/>
</dbReference>